<feature type="compositionally biased region" description="Basic and acidic residues" evidence="1">
    <location>
        <begin position="1"/>
        <end position="24"/>
    </location>
</feature>
<feature type="compositionally biased region" description="Polar residues" evidence="1">
    <location>
        <begin position="26"/>
        <end position="35"/>
    </location>
</feature>
<feature type="transmembrane region" description="Helical" evidence="2">
    <location>
        <begin position="101"/>
        <end position="121"/>
    </location>
</feature>
<evidence type="ECO:0000313" key="4">
    <source>
        <dbReference type="Proteomes" id="UP000434172"/>
    </source>
</evidence>
<name>A0A8H3WKC7_9PEZI</name>
<organism evidence="3 4">
    <name type="scientific">Colletotrichum asianum</name>
    <dbReference type="NCBI Taxonomy" id="702518"/>
    <lineage>
        <taxon>Eukaryota</taxon>
        <taxon>Fungi</taxon>
        <taxon>Dikarya</taxon>
        <taxon>Ascomycota</taxon>
        <taxon>Pezizomycotina</taxon>
        <taxon>Sordariomycetes</taxon>
        <taxon>Hypocreomycetidae</taxon>
        <taxon>Glomerellales</taxon>
        <taxon>Glomerellaceae</taxon>
        <taxon>Colletotrichum</taxon>
        <taxon>Colletotrichum gloeosporioides species complex</taxon>
    </lineage>
</organism>
<dbReference type="Proteomes" id="UP000434172">
    <property type="component" value="Unassembled WGS sequence"/>
</dbReference>
<evidence type="ECO:0000313" key="3">
    <source>
        <dbReference type="EMBL" id="KAF0329608.1"/>
    </source>
</evidence>
<proteinExistence type="predicted"/>
<feature type="transmembrane region" description="Helical" evidence="2">
    <location>
        <begin position="162"/>
        <end position="182"/>
    </location>
</feature>
<dbReference type="OrthoDB" id="3692311at2759"/>
<feature type="transmembrane region" description="Helical" evidence="2">
    <location>
        <begin position="553"/>
        <end position="578"/>
    </location>
</feature>
<comment type="caution">
    <text evidence="3">The sequence shown here is derived from an EMBL/GenBank/DDBJ whole genome shotgun (WGS) entry which is preliminary data.</text>
</comment>
<keyword evidence="2" id="KW-1133">Transmembrane helix</keyword>
<keyword evidence="4" id="KW-1185">Reference proteome</keyword>
<feature type="transmembrane region" description="Helical" evidence="2">
    <location>
        <begin position="62"/>
        <end position="81"/>
    </location>
</feature>
<keyword evidence="2" id="KW-0472">Membrane</keyword>
<dbReference type="AlphaFoldDB" id="A0A8H3WKC7"/>
<evidence type="ECO:0000256" key="1">
    <source>
        <dbReference type="SAM" id="MobiDB-lite"/>
    </source>
</evidence>
<keyword evidence="2" id="KW-0812">Transmembrane</keyword>
<reference evidence="3 4" key="1">
    <citation type="submission" date="2019-12" db="EMBL/GenBank/DDBJ databases">
        <title>A genome sequence resource for the geographically widespread anthracnose pathogen Colletotrichum asianum.</title>
        <authorList>
            <person name="Meng Y."/>
        </authorList>
    </citation>
    <scope>NUCLEOTIDE SEQUENCE [LARGE SCALE GENOMIC DNA]</scope>
    <source>
        <strain evidence="3 4">ICMP 18580</strain>
    </source>
</reference>
<evidence type="ECO:0000256" key="2">
    <source>
        <dbReference type="SAM" id="Phobius"/>
    </source>
</evidence>
<dbReference type="EMBL" id="WOWK01000011">
    <property type="protein sequence ID" value="KAF0329608.1"/>
    <property type="molecule type" value="Genomic_DNA"/>
</dbReference>
<gene>
    <name evidence="3" type="ORF">GQ607_003176</name>
</gene>
<protein>
    <submittedName>
        <fullName evidence="3">Uncharacterized protein</fullName>
    </submittedName>
</protein>
<feature type="region of interest" description="Disordered" evidence="1">
    <location>
        <begin position="1"/>
        <end position="45"/>
    </location>
</feature>
<sequence length="644" mass="70516">MAPDASGEHENDHENDHETDHENDQADSLSSNNSPGRKAEAAGLDDTRGIKRRYSAGQIQQFLLNVLLTIPSICFITYGMIALKNNGRPINEDPIPTLRMVATYSPTVFPIAFAAAAANMLKAAAGWKMERGVTILSLEYLLSCRTVSSAITTPLSLRRANILAPFLIALWTLSPLGGQAAIRIMDVVPTQTSCPIECLEFLSIFPHSGGRSSAGKSLIPSIQVAFLSALASPEMVKAGPRDAFGNFKIPMLEHYPQMKSPNTSDWYDVNSTGTGTTWSAIMGIPVATQGGFSQAHNYSFVLKTAYMNADCSIQRGKSMTVANWIEFMNKTKEEGGYTTEKVLVIKPAEHHAIYSKKPMELLLTTYYGREELTTNTTCALRTTHAEVEVACQGSVCGARRIRRIEKPDNMTVTTVLDGLSLEGSEKFSPAGVLHAFMETFVRVALTMWDTETIGGAFPSPLETYFTHPNVPFSAPGVGAWDGIDISHVGDAVFSLRFSQLLNTFWLSSVASLNISGNFNFQTHRMLRDVENTIIQSIMGTKTPDHLVLRVSNLWISVLFLTSTVMLASGIAASVFGCLRRGPDVFDRATFFLRDNPHVNLAQQNSLEDGISQVKRTKSLRVCIGDIRPSAAYQSIKLKPRVEIS</sequence>
<accession>A0A8H3WKC7</accession>